<keyword evidence="1" id="KW-0472">Membrane</keyword>
<comment type="caution">
    <text evidence="3">The sequence shown here is derived from an EMBL/GenBank/DDBJ whole genome shotgun (WGS) entry which is preliminary data.</text>
</comment>
<sequence>MGLYFFWSGLLAAASQLAAPRVARHIGLLNTMVFTHIPSSLFLMLAALAPGAPLALGLLLARAALSQMDVPTRSAFVMAVVTPAERTAAASFTAVPRSLAAALGPTLAGAMLGAGWLALPLLACGALKIGYDLALLATFRRVRLPD</sequence>
<dbReference type="PANTHER" id="PTHR23520">
    <property type="entry name" value="TRANSPORTER, PUTATIVE (AFU_ORTHOLOGUE AFUA_3G04000)-RELATED"/>
    <property type="match status" value="1"/>
</dbReference>
<keyword evidence="1" id="KW-1133">Transmembrane helix</keyword>
<protein>
    <recommendedName>
        <fullName evidence="2">Major facilitator superfamily (MFS) profile domain-containing protein</fullName>
    </recommendedName>
</protein>
<keyword evidence="1" id="KW-0812">Transmembrane</keyword>
<dbReference type="InterPro" id="IPR020846">
    <property type="entry name" value="MFS_dom"/>
</dbReference>
<feature type="transmembrane region" description="Helical" evidence="1">
    <location>
        <begin position="107"/>
        <end position="131"/>
    </location>
</feature>
<feature type="domain" description="Major facilitator superfamily (MFS) profile" evidence="2">
    <location>
        <begin position="1"/>
        <end position="146"/>
    </location>
</feature>
<organism evidence="3">
    <name type="scientific">mine drainage metagenome</name>
    <dbReference type="NCBI Taxonomy" id="410659"/>
    <lineage>
        <taxon>unclassified sequences</taxon>
        <taxon>metagenomes</taxon>
        <taxon>ecological metagenomes</taxon>
    </lineage>
</organism>
<dbReference type="GO" id="GO:0022857">
    <property type="term" value="F:transmembrane transporter activity"/>
    <property type="evidence" value="ECO:0007669"/>
    <property type="project" value="InterPro"/>
</dbReference>
<dbReference type="PANTHER" id="PTHR23520:SF5">
    <property type="entry name" value="TRANSPORTER, PUTATIVE (AFU_ORTHOLOGUE AFUA_3G04000)-RELATED"/>
    <property type="match status" value="1"/>
</dbReference>
<name>A0A1J5P8M2_9ZZZZ</name>
<evidence type="ECO:0000256" key="1">
    <source>
        <dbReference type="SAM" id="Phobius"/>
    </source>
</evidence>
<dbReference type="Gene3D" id="1.20.1250.20">
    <property type="entry name" value="MFS general substrate transporter like domains"/>
    <property type="match status" value="1"/>
</dbReference>
<dbReference type="InterPro" id="IPR036259">
    <property type="entry name" value="MFS_trans_sf"/>
</dbReference>
<proteinExistence type="predicted"/>
<dbReference type="PROSITE" id="PS50850">
    <property type="entry name" value="MFS"/>
    <property type="match status" value="1"/>
</dbReference>
<dbReference type="AlphaFoldDB" id="A0A1J5P8M2"/>
<evidence type="ECO:0000259" key="2">
    <source>
        <dbReference type="PROSITE" id="PS50850"/>
    </source>
</evidence>
<reference evidence="3" key="1">
    <citation type="submission" date="2016-10" db="EMBL/GenBank/DDBJ databases">
        <title>Sequence of Gallionella enrichment culture.</title>
        <authorList>
            <person name="Poehlein A."/>
            <person name="Muehling M."/>
            <person name="Daniel R."/>
        </authorList>
    </citation>
    <scope>NUCLEOTIDE SEQUENCE</scope>
</reference>
<gene>
    <name evidence="3" type="ORF">GALL_542990</name>
</gene>
<evidence type="ECO:0000313" key="3">
    <source>
        <dbReference type="EMBL" id="OIQ64151.1"/>
    </source>
</evidence>
<dbReference type="SUPFAM" id="SSF103473">
    <property type="entry name" value="MFS general substrate transporter"/>
    <property type="match status" value="1"/>
</dbReference>
<dbReference type="EMBL" id="MLJW01008369">
    <property type="protein sequence ID" value="OIQ64151.1"/>
    <property type="molecule type" value="Genomic_DNA"/>
</dbReference>
<feature type="transmembrane region" description="Helical" evidence="1">
    <location>
        <begin position="42"/>
        <end position="63"/>
    </location>
</feature>
<accession>A0A1J5P8M2</accession>